<keyword evidence="9 14" id="KW-0798">TonB box</keyword>
<dbReference type="Pfam" id="PF07715">
    <property type="entry name" value="Plug"/>
    <property type="match status" value="1"/>
</dbReference>
<evidence type="ECO:0000313" key="19">
    <source>
        <dbReference type="Proteomes" id="UP000253910"/>
    </source>
</evidence>
<keyword evidence="7" id="KW-0408">Iron</keyword>
<evidence type="ECO:0000256" key="10">
    <source>
        <dbReference type="ARBA" id="ARBA00023136"/>
    </source>
</evidence>
<evidence type="ECO:0000256" key="6">
    <source>
        <dbReference type="ARBA" id="ARBA00022729"/>
    </source>
</evidence>
<comment type="caution">
    <text evidence="18">The sequence shown here is derived from an EMBL/GenBank/DDBJ whole genome shotgun (WGS) entry which is preliminary data.</text>
</comment>
<evidence type="ECO:0000256" key="8">
    <source>
        <dbReference type="ARBA" id="ARBA00023065"/>
    </source>
</evidence>
<dbReference type="PROSITE" id="PS01156">
    <property type="entry name" value="TONB_DEPENDENT_REC_2"/>
    <property type="match status" value="1"/>
</dbReference>
<dbReference type="Proteomes" id="UP000253910">
    <property type="component" value="Unassembled WGS sequence"/>
</dbReference>
<keyword evidence="11 12" id="KW-0998">Cell outer membrane</keyword>
<organism evidence="18 19">
    <name type="scientific">Haemophilus parainfluenzae</name>
    <dbReference type="NCBI Taxonomy" id="729"/>
    <lineage>
        <taxon>Bacteria</taxon>
        <taxon>Pseudomonadati</taxon>
        <taxon>Pseudomonadota</taxon>
        <taxon>Gammaproteobacteria</taxon>
        <taxon>Pasteurellales</taxon>
        <taxon>Pasteurellaceae</taxon>
        <taxon>Haemophilus</taxon>
    </lineage>
</organism>
<dbReference type="EMBL" id="QEPW01000003">
    <property type="protein sequence ID" value="RDE95574.1"/>
    <property type="molecule type" value="Genomic_DNA"/>
</dbReference>
<evidence type="ECO:0000256" key="4">
    <source>
        <dbReference type="ARBA" id="ARBA00022496"/>
    </source>
</evidence>
<evidence type="ECO:0000256" key="5">
    <source>
        <dbReference type="ARBA" id="ARBA00022692"/>
    </source>
</evidence>
<dbReference type="Pfam" id="PF00593">
    <property type="entry name" value="TonB_dep_Rec_b-barrel"/>
    <property type="match status" value="1"/>
</dbReference>
<keyword evidence="6 15" id="KW-0732">Signal</keyword>
<proteinExistence type="inferred from homology"/>
<dbReference type="PROSITE" id="PS52016">
    <property type="entry name" value="TONB_DEPENDENT_REC_3"/>
    <property type="match status" value="1"/>
</dbReference>
<feature type="domain" description="TonB-dependent receptor-like beta-barrel" evidence="16">
    <location>
        <begin position="228"/>
        <end position="704"/>
    </location>
</feature>
<evidence type="ECO:0000256" key="2">
    <source>
        <dbReference type="ARBA" id="ARBA00022448"/>
    </source>
</evidence>
<keyword evidence="18" id="KW-0675">Receptor</keyword>
<evidence type="ECO:0000256" key="15">
    <source>
        <dbReference type="SAM" id="SignalP"/>
    </source>
</evidence>
<dbReference type="AlphaFoldDB" id="A0A369Z6N2"/>
<dbReference type="Gene3D" id="2.40.170.20">
    <property type="entry name" value="TonB-dependent receptor, beta-barrel domain"/>
    <property type="match status" value="1"/>
</dbReference>
<dbReference type="InterPro" id="IPR000531">
    <property type="entry name" value="Beta-barrel_TonB"/>
</dbReference>
<gene>
    <name evidence="18" type="ORF">DPV87_02060</name>
</gene>
<keyword evidence="3 12" id="KW-1134">Transmembrane beta strand</keyword>
<reference evidence="18 19" key="1">
    <citation type="submission" date="2018-05" db="EMBL/GenBank/DDBJ databases">
        <title>Draft Genome Sequences for a Diverse set of 7 Haemophilus Species.</title>
        <authorList>
            <person name="Nichols M."/>
            <person name="Topaz N."/>
            <person name="Wang X."/>
            <person name="Wang X."/>
            <person name="Boxrud D."/>
        </authorList>
    </citation>
    <scope>NUCLEOTIDE SEQUENCE [LARGE SCALE GENOMIC DNA]</scope>
    <source>
        <strain evidence="18 19">C2008001710</strain>
    </source>
</reference>
<evidence type="ECO:0000259" key="16">
    <source>
        <dbReference type="Pfam" id="PF00593"/>
    </source>
</evidence>
<dbReference type="InterPro" id="IPR036942">
    <property type="entry name" value="Beta-barrel_TonB_sf"/>
</dbReference>
<dbReference type="InterPro" id="IPR039426">
    <property type="entry name" value="TonB-dep_rcpt-like"/>
</dbReference>
<keyword evidence="5 12" id="KW-0812">Transmembrane</keyword>
<evidence type="ECO:0000256" key="9">
    <source>
        <dbReference type="ARBA" id="ARBA00023077"/>
    </source>
</evidence>
<accession>A0A369Z6N2</accession>
<dbReference type="GO" id="GO:0009279">
    <property type="term" value="C:cell outer membrane"/>
    <property type="evidence" value="ECO:0007669"/>
    <property type="project" value="UniProtKB-SubCell"/>
</dbReference>
<comment type="subcellular location">
    <subcellularLocation>
        <location evidence="1 12">Cell outer membrane</location>
        <topology evidence="1 12">Multi-pass membrane protein</topology>
    </subcellularLocation>
</comment>
<evidence type="ECO:0000256" key="14">
    <source>
        <dbReference type="RuleBase" id="RU003357"/>
    </source>
</evidence>
<feature type="domain" description="TonB-dependent receptor plug" evidence="17">
    <location>
        <begin position="52"/>
        <end position="158"/>
    </location>
</feature>
<dbReference type="PANTHER" id="PTHR32552">
    <property type="entry name" value="FERRICHROME IRON RECEPTOR-RELATED"/>
    <property type="match status" value="1"/>
</dbReference>
<dbReference type="InterPro" id="IPR012910">
    <property type="entry name" value="Plug_dom"/>
</dbReference>
<dbReference type="GO" id="GO:0006826">
    <property type="term" value="P:iron ion transport"/>
    <property type="evidence" value="ECO:0007669"/>
    <property type="project" value="UniProtKB-KW"/>
</dbReference>
<sequence length="736" mass="82368">MKTSKLLLLTLATSLTAEPIFANTTSKNNSQTVKTEELEPIIVYSRGVRESKLDTPFMVDMIDKQDIKTRNTKNVLEALSTLPSLNIHNGNNAATTAVWIRGVGSLTNTSMDDNSVDVVVDGISNGKSGLARPLLDIERIEVAKGPQGTLFGTKAEAGSIMIKTADPQPEFESKIGVNVGNLNLRGINGLLNMPLSKQFSFRLAAQVERFDDYIKDRDTGRPLNTKTNDALQAKLRWNDGDRNDAVLSIYHDQRKNFLPIILSDPFSFKTKTNGLPHNAYRKNSGISLKYMHAFDFAVLESTSAYHYHDANVNRPLRPLDMLGVFYDAAKAPQTLHSLLDQYYYKNKNNRQNVNERVRQFSQELKLTSETDSGLIWVAGVYFEKRKRDFNYDAIRDIQPLPPTPMVLGADHFNGVLNREFDYETKALFGELTFPLTEVLKVVAGARYGNERLNYSAIYTPNPSLTNLAHNSEKHKISDNFLSGRLGLNYTITPEWHLYAIQSWGNKFGGFSDYGTNIALKGNDQPYKSAKILSSEIGSKFLTADGKFGLDVSLFNSKLKDDHITITLYPSYLTSTGNADTRSRGVELGLFWQLTDQWKLKQDLIYLDTKVTKVPAESNNITTKGNRLPQAAKWSGSLSVAYSSQPFNLGLIGKSQLLSDLSVRYVGSRYAQPDNVQKLGRYVLLDFSIGLQSQHHNVSLWTKNLTNRKYHAFGIMPGYAGLPATGRTFGVNYSYQF</sequence>
<evidence type="ECO:0000256" key="1">
    <source>
        <dbReference type="ARBA" id="ARBA00004571"/>
    </source>
</evidence>
<keyword evidence="4" id="KW-0410">Iron transport</keyword>
<name>A0A369Z6N2_HAEPA</name>
<dbReference type="InterPro" id="IPR010917">
    <property type="entry name" value="TonB_rcpt_CS"/>
</dbReference>
<dbReference type="CDD" id="cd01347">
    <property type="entry name" value="ligand_gated_channel"/>
    <property type="match status" value="1"/>
</dbReference>
<evidence type="ECO:0000256" key="13">
    <source>
        <dbReference type="PROSITE-ProRule" id="PRU10144"/>
    </source>
</evidence>
<evidence type="ECO:0000256" key="12">
    <source>
        <dbReference type="PROSITE-ProRule" id="PRU01360"/>
    </source>
</evidence>
<comment type="similarity">
    <text evidence="12 14">Belongs to the TonB-dependent receptor family.</text>
</comment>
<dbReference type="SUPFAM" id="SSF56935">
    <property type="entry name" value="Porins"/>
    <property type="match status" value="1"/>
</dbReference>
<protein>
    <submittedName>
        <fullName evidence="18">TonB-dependent receptor</fullName>
    </submittedName>
</protein>
<evidence type="ECO:0000256" key="11">
    <source>
        <dbReference type="ARBA" id="ARBA00023237"/>
    </source>
</evidence>
<keyword evidence="8" id="KW-0406">Ion transport</keyword>
<evidence type="ECO:0000256" key="7">
    <source>
        <dbReference type="ARBA" id="ARBA00023004"/>
    </source>
</evidence>
<feature type="chain" id="PRO_5016942920" evidence="15">
    <location>
        <begin position="23"/>
        <end position="736"/>
    </location>
</feature>
<keyword evidence="10 12" id="KW-0472">Membrane</keyword>
<evidence type="ECO:0000259" key="17">
    <source>
        <dbReference type="Pfam" id="PF07715"/>
    </source>
</evidence>
<feature type="signal peptide" evidence="15">
    <location>
        <begin position="1"/>
        <end position="22"/>
    </location>
</feature>
<evidence type="ECO:0000313" key="18">
    <source>
        <dbReference type="EMBL" id="RDE95574.1"/>
    </source>
</evidence>
<evidence type="ECO:0000256" key="3">
    <source>
        <dbReference type="ARBA" id="ARBA00022452"/>
    </source>
</evidence>
<dbReference type="PANTHER" id="PTHR32552:SF81">
    <property type="entry name" value="TONB-DEPENDENT OUTER MEMBRANE RECEPTOR"/>
    <property type="match status" value="1"/>
</dbReference>
<dbReference type="RefSeq" id="WP_111314956.1">
    <property type="nucleotide sequence ID" value="NZ_QEPW01000003.1"/>
</dbReference>
<keyword evidence="2 12" id="KW-0813">Transport</keyword>
<feature type="short sequence motif" description="TonB C-terminal box" evidence="13">
    <location>
        <begin position="719"/>
        <end position="736"/>
    </location>
</feature>